<dbReference type="Proteomes" id="UP000324758">
    <property type="component" value="Unassembled WGS sequence"/>
</dbReference>
<accession>A0A5D3KJU8</accession>
<proteinExistence type="predicted"/>
<dbReference type="Gene3D" id="1.20.90.10">
    <property type="entry name" value="Phospholipase A2 domain"/>
    <property type="match status" value="1"/>
</dbReference>
<dbReference type="EMBL" id="VSSS01000029">
    <property type="protein sequence ID" value="TYL94244.1"/>
    <property type="molecule type" value="Genomic_DNA"/>
</dbReference>
<comment type="caution">
    <text evidence="1">The sequence shown here is derived from an EMBL/GenBank/DDBJ whole genome shotgun (WGS) entry which is preliminary data.</text>
</comment>
<protein>
    <submittedName>
        <fullName evidence="1">Uncharacterized protein</fullName>
    </submittedName>
</protein>
<keyword evidence="2" id="KW-1185">Reference proteome</keyword>
<dbReference type="AlphaFoldDB" id="A0A5D3KJU8"/>
<dbReference type="InterPro" id="IPR036444">
    <property type="entry name" value="PLipase_A2_dom_sf"/>
</dbReference>
<evidence type="ECO:0000313" key="2">
    <source>
        <dbReference type="Proteomes" id="UP000324758"/>
    </source>
</evidence>
<dbReference type="GO" id="GO:0006644">
    <property type="term" value="P:phospholipid metabolic process"/>
    <property type="evidence" value="ECO:0007669"/>
    <property type="project" value="InterPro"/>
</dbReference>
<gene>
    <name evidence="1" type="ORF">FXB40_18420</name>
</gene>
<reference evidence="1 2" key="1">
    <citation type="submission" date="2019-08" db="EMBL/GenBank/DDBJ databases">
        <title>Bradyrhizobium hipponensis sp. nov., a rhizobium isolated from a Lupinus angustifolius root nodule in Tunisia.</title>
        <authorList>
            <person name="Off K."/>
            <person name="Rejili M."/>
            <person name="Mars M."/>
            <person name="Brachmann A."/>
            <person name="Marin M."/>
        </authorList>
    </citation>
    <scope>NUCLEOTIDE SEQUENCE [LARGE SCALE GENOMIC DNA]</scope>
    <source>
        <strain evidence="1 2">CTAW71</strain>
    </source>
</reference>
<evidence type="ECO:0000313" key="1">
    <source>
        <dbReference type="EMBL" id="TYL94244.1"/>
    </source>
</evidence>
<organism evidence="1 2">
    <name type="scientific">Bradyrhizobium rifense</name>
    <dbReference type="NCBI Taxonomy" id="515499"/>
    <lineage>
        <taxon>Bacteria</taxon>
        <taxon>Pseudomonadati</taxon>
        <taxon>Pseudomonadota</taxon>
        <taxon>Alphaproteobacteria</taxon>
        <taxon>Hyphomicrobiales</taxon>
        <taxon>Nitrobacteraceae</taxon>
        <taxon>Bradyrhizobium</taxon>
    </lineage>
</organism>
<dbReference type="GO" id="GO:0004623">
    <property type="term" value="F:phospholipase A2 activity"/>
    <property type="evidence" value="ECO:0007669"/>
    <property type="project" value="InterPro"/>
</dbReference>
<dbReference type="RefSeq" id="WP_148773612.1">
    <property type="nucleotide sequence ID" value="NZ_VSSS01000029.1"/>
</dbReference>
<sequence>MSRKLIGWSIAAIAAIFLILNYLPSFVADSLYKNVDDITDGEMPATVTSFESGPDVISTIGGSGEGLNCSLPALTNIVFDGSRDDKGRRHLVLQHFRQACVFHDLCYRHGLATYGYNQNDCDRILQNAAFRLCTYIRNGSGTGSATRCQTDSKMVLAGVSMGGYNAFRGWDRSTYFEFESDPFRSDGFQASRVVDHPFKAVDPAKYRNDPDQVILSFENVRSDIAVTCMTCGKLPVFEYTQDPNEIDAELQSVGVTKLPEALLKREPMLSETVPIWLPPRRHHAAPHLLVDSKGKDHLIWMSRNNPQDTMSCIVGADAAQLLTNTLPRRDLCSKDAGSLLSMVEVDMFATSPLPMEIPGAPEPIYATAISPQKTVDNDLSFCTRSASRAVDQSGNDDRSRCINFTGEAVTKGAALGAFQDFPVIRPGQQIVFARDVDQRTNSALTAIWQRAFGDTYSPGGALLVIDVAPPATPKGPAAASLKKIVRFNIDDRFDPMMPITRKVDDLRFLSLEASKETVRLRMVDFAKDNPAIGSVRLTMGGGDVELDRSWAARPLMVLETRDAQPKTKLVFSRGEIATDPDKPASPGATTEALTLQTLVFERDAAAPSDAPFLKSAGAACRITYEFAAGHTDWPCYRAFDPDRSMRASPAARMQASQMLVGHFSKGAGHGIAFPDACLKSEPIILAPQGATFTPVKDAAGWDGPPKLRRTIKCEPLDTAAIVSRPITQKAQ</sequence>
<name>A0A5D3KJU8_9BRAD</name>
<dbReference type="OrthoDB" id="8248643at2"/>
<dbReference type="GO" id="GO:0050482">
    <property type="term" value="P:arachidonate secretion"/>
    <property type="evidence" value="ECO:0007669"/>
    <property type="project" value="InterPro"/>
</dbReference>